<evidence type="ECO:0000256" key="10">
    <source>
        <dbReference type="ARBA" id="ARBA00049339"/>
    </source>
</evidence>
<dbReference type="HAMAP" id="MF_00123">
    <property type="entry name" value="Arg_tRNA_synth"/>
    <property type="match status" value="1"/>
</dbReference>
<dbReference type="Pfam" id="PF00750">
    <property type="entry name" value="tRNA-synt_1d"/>
    <property type="match status" value="1"/>
</dbReference>
<dbReference type="STRING" id="497964.CfE428DRAFT_4579"/>
<dbReference type="InterPro" id="IPR005148">
    <property type="entry name" value="Arg-tRNA-synth_N"/>
</dbReference>
<evidence type="ECO:0000256" key="1">
    <source>
        <dbReference type="ARBA" id="ARBA00004496"/>
    </source>
</evidence>
<dbReference type="InterPro" id="IPR009080">
    <property type="entry name" value="tRNAsynth_Ia_anticodon-bd"/>
</dbReference>
<dbReference type="eggNOG" id="COG0018">
    <property type="taxonomic scope" value="Bacteria"/>
</dbReference>
<comment type="similarity">
    <text evidence="2 11 12">Belongs to the class-I aminoacyl-tRNA synthetase family.</text>
</comment>
<dbReference type="RefSeq" id="WP_006981900.1">
    <property type="nucleotide sequence ID" value="NZ_ABVL01000016.1"/>
</dbReference>
<dbReference type="GO" id="GO:0005737">
    <property type="term" value="C:cytoplasm"/>
    <property type="evidence" value="ECO:0007669"/>
    <property type="project" value="UniProtKB-SubCell"/>
</dbReference>
<dbReference type="Proteomes" id="UP000005824">
    <property type="component" value="Unassembled WGS sequence"/>
</dbReference>
<evidence type="ECO:0000256" key="4">
    <source>
        <dbReference type="ARBA" id="ARBA00022490"/>
    </source>
</evidence>
<name>B4D6N9_9BACT</name>
<feature type="domain" description="DALR anticodon binding" evidence="13">
    <location>
        <begin position="469"/>
        <end position="584"/>
    </location>
</feature>
<dbReference type="InterPro" id="IPR036695">
    <property type="entry name" value="Arg-tRNA-synth_N_sf"/>
</dbReference>
<dbReference type="InterPro" id="IPR001412">
    <property type="entry name" value="aa-tRNA-synth_I_CS"/>
</dbReference>
<dbReference type="FunCoup" id="B4D6N9">
    <property type="interactions" value="522"/>
</dbReference>
<evidence type="ECO:0000256" key="8">
    <source>
        <dbReference type="ARBA" id="ARBA00022917"/>
    </source>
</evidence>
<keyword evidence="6 11" id="KW-0547">Nucleotide-binding</keyword>
<evidence type="ECO:0000256" key="11">
    <source>
        <dbReference type="HAMAP-Rule" id="MF_00123"/>
    </source>
</evidence>
<gene>
    <name evidence="11" type="primary">argS</name>
    <name evidence="15" type="ORF">CfE428DRAFT_4579</name>
</gene>
<evidence type="ECO:0000313" key="15">
    <source>
        <dbReference type="EMBL" id="EDY17840.1"/>
    </source>
</evidence>
<proteinExistence type="inferred from homology"/>
<dbReference type="EC" id="6.1.1.19" evidence="11"/>
<dbReference type="InterPro" id="IPR008909">
    <property type="entry name" value="DALR_anticod-bd"/>
</dbReference>
<reference evidence="15 16" key="1">
    <citation type="journal article" date="2011" name="J. Bacteriol.">
        <title>Genome sequence of Chthoniobacter flavus Ellin428, an aerobic heterotrophic soil bacterium.</title>
        <authorList>
            <person name="Kant R."/>
            <person name="van Passel M.W."/>
            <person name="Palva A."/>
            <person name="Lucas S."/>
            <person name="Lapidus A."/>
            <person name="Glavina Del Rio T."/>
            <person name="Dalin E."/>
            <person name="Tice H."/>
            <person name="Bruce D."/>
            <person name="Goodwin L."/>
            <person name="Pitluck S."/>
            <person name="Larimer F.W."/>
            <person name="Land M.L."/>
            <person name="Hauser L."/>
            <person name="Sangwan P."/>
            <person name="de Vos W.M."/>
            <person name="Janssen P.H."/>
            <person name="Smidt H."/>
        </authorList>
    </citation>
    <scope>NUCLEOTIDE SEQUENCE [LARGE SCALE GENOMIC DNA]</scope>
    <source>
        <strain evidence="15 16">Ellin428</strain>
    </source>
</reference>
<comment type="subcellular location">
    <subcellularLocation>
        <location evidence="1 11">Cytoplasm</location>
    </subcellularLocation>
</comment>
<keyword evidence="8 11" id="KW-0648">Protein biosynthesis</keyword>
<keyword evidence="4 11" id="KW-0963">Cytoplasm</keyword>
<dbReference type="Pfam" id="PF03485">
    <property type="entry name" value="Arg_tRNA_synt_N"/>
    <property type="match status" value="1"/>
</dbReference>
<evidence type="ECO:0000256" key="12">
    <source>
        <dbReference type="RuleBase" id="RU363038"/>
    </source>
</evidence>
<dbReference type="FunFam" id="3.40.50.620:FF:000116">
    <property type="entry name" value="Arginine--tRNA ligase"/>
    <property type="match status" value="1"/>
</dbReference>
<dbReference type="AlphaFoldDB" id="B4D6N9"/>
<dbReference type="FunFam" id="1.10.730.10:FF:000006">
    <property type="entry name" value="Arginyl-tRNA synthetase 2, mitochondrial"/>
    <property type="match status" value="1"/>
</dbReference>
<dbReference type="GO" id="GO:0004814">
    <property type="term" value="F:arginine-tRNA ligase activity"/>
    <property type="evidence" value="ECO:0007669"/>
    <property type="project" value="UniProtKB-UniRule"/>
</dbReference>
<organism evidence="15 16">
    <name type="scientific">Chthoniobacter flavus Ellin428</name>
    <dbReference type="NCBI Taxonomy" id="497964"/>
    <lineage>
        <taxon>Bacteria</taxon>
        <taxon>Pseudomonadati</taxon>
        <taxon>Verrucomicrobiota</taxon>
        <taxon>Spartobacteria</taxon>
        <taxon>Chthoniobacterales</taxon>
        <taxon>Chthoniobacteraceae</taxon>
        <taxon>Chthoniobacter</taxon>
    </lineage>
</organism>
<keyword evidence="9 11" id="KW-0030">Aminoacyl-tRNA synthetase</keyword>
<dbReference type="SUPFAM" id="SSF47323">
    <property type="entry name" value="Anticodon-binding domain of a subclass of class I aminoacyl-tRNA synthetases"/>
    <property type="match status" value="1"/>
</dbReference>
<feature type="short sequence motif" description="'HIGH' region" evidence="11">
    <location>
        <begin position="120"/>
        <end position="130"/>
    </location>
</feature>
<dbReference type="PANTHER" id="PTHR11956:SF5">
    <property type="entry name" value="ARGININE--TRNA LIGASE, CYTOPLASMIC"/>
    <property type="match status" value="1"/>
</dbReference>
<dbReference type="PANTHER" id="PTHR11956">
    <property type="entry name" value="ARGINYL-TRNA SYNTHETASE"/>
    <property type="match status" value="1"/>
</dbReference>
<dbReference type="PRINTS" id="PR01038">
    <property type="entry name" value="TRNASYNTHARG"/>
</dbReference>
<dbReference type="InterPro" id="IPR001278">
    <property type="entry name" value="Arg-tRNA-ligase"/>
</dbReference>
<dbReference type="InterPro" id="IPR014729">
    <property type="entry name" value="Rossmann-like_a/b/a_fold"/>
</dbReference>
<dbReference type="Gene3D" id="1.10.730.10">
    <property type="entry name" value="Isoleucyl-tRNA Synthetase, Domain 1"/>
    <property type="match status" value="1"/>
</dbReference>
<evidence type="ECO:0000256" key="5">
    <source>
        <dbReference type="ARBA" id="ARBA00022598"/>
    </source>
</evidence>
<dbReference type="CDD" id="cd07956">
    <property type="entry name" value="Anticodon_Ia_Arg"/>
    <property type="match status" value="1"/>
</dbReference>
<evidence type="ECO:0000256" key="9">
    <source>
        <dbReference type="ARBA" id="ARBA00023146"/>
    </source>
</evidence>
<dbReference type="Gene3D" id="3.30.1360.70">
    <property type="entry name" value="Arginyl tRNA synthetase N-terminal domain"/>
    <property type="match status" value="1"/>
</dbReference>
<accession>B4D6N9</accession>
<evidence type="ECO:0000313" key="16">
    <source>
        <dbReference type="Proteomes" id="UP000005824"/>
    </source>
</evidence>
<dbReference type="NCBIfam" id="TIGR00456">
    <property type="entry name" value="argS"/>
    <property type="match status" value="1"/>
</dbReference>
<dbReference type="InterPro" id="IPR035684">
    <property type="entry name" value="ArgRS_core"/>
</dbReference>
<evidence type="ECO:0000256" key="3">
    <source>
        <dbReference type="ARBA" id="ARBA00011245"/>
    </source>
</evidence>
<dbReference type="Pfam" id="PF05746">
    <property type="entry name" value="DALR_1"/>
    <property type="match status" value="1"/>
</dbReference>
<dbReference type="Gene3D" id="3.40.50.620">
    <property type="entry name" value="HUPs"/>
    <property type="match status" value="1"/>
</dbReference>
<dbReference type="InParanoid" id="B4D6N9"/>
<keyword evidence="16" id="KW-1185">Reference proteome</keyword>
<dbReference type="SMART" id="SM01016">
    <property type="entry name" value="Arg_tRNA_synt_N"/>
    <property type="match status" value="1"/>
</dbReference>
<dbReference type="SMART" id="SM00836">
    <property type="entry name" value="DALR_1"/>
    <property type="match status" value="1"/>
</dbReference>
<protein>
    <recommendedName>
        <fullName evidence="11">Arginine--tRNA ligase</fullName>
        <ecNumber evidence="11">6.1.1.19</ecNumber>
    </recommendedName>
    <alternativeName>
        <fullName evidence="11">Arginyl-tRNA synthetase</fullName>
        <shortName evidence="11">ArgRS</shortName>
    </alternativeName>
</protein>
<evidence type="ECO:0000259" key="14">
    <source>
        <dbReference type="SMART" id="SM01016"/>
    </source>
</evidence>
<evidence type="ECO:0000256" key="2">
    <source>
        <dbReference type="ARBA" id="ARBA00005594"/>
    </source>
</evidence>
<comment type="catalytic activity">
    <reaction evidence="10 11">
        <text>tRNA(Arg) + L-arginine + ATP = L-arginyl-tRNA(Arg) + AMP + diphosphate</text>
        <dbReference type="Rhea" id="RHEA:20301"/>
        <dbReference type="Rhea" id="RHEA-COMP:9658"/>
        <dbReference type="Rhea" id="RHEA-COMP:9673"/>
        <dbReference type="ChEBI" id="CHEBI:30616"/>
        <dbReference type="ChEBI" id="CHEBI:32682"/>
        <dbReference type="ChEBI" id="CHEBI:33019"/>
        <dbReference type="ChEBI" id="CHEBI:78442"/>
        <dbReference type="ChEBI" id="CHEBI:78513"/>
        <dbReference type="ChEBI" id="CHEBI:456215"/>
        <dbReference type="EC" id="6.1.1.19"/>
    </reaction>
</comment>
<feature type="domain" description="Arginyl tRNA synthetase N-terminal" evidence="14">
    <location>
        <begin position="1"/>
        <end position="84"/>
    </location>
</feature>
<dbReference type="EMBL" id="ABVL01000016">
    <property type="protein sequence ID" value="EDY17840.1"/>
    <property type="molecule type" value="Genomic_DNA"/>
</dbReference>
<comment type="subunit">
    <text evidence="3 11">Monomer.</text>
</comment>
<keyword evidence="5 11" id="KW-0436">Ligase</keyword>
<dbReference type="PROSITE" id="PS00178">
    <property type="entry name" value="AA_TRNA_LIGASE_I"/>
    <property type="match status" value="1"/>
</dbReference>
<dbReference type="GO" id="GO:0005524">
    <property type="term" value="F:ATP binding"/>
    <property type="evidence" value="ECO:0007669"/>
    <property type="project" value="UniProtKB-UniRule"/>
</dbReference>
<evidence type="ECO:0000259" key="13">
    <source>
        <dbReference type="SMART" id="SM00836"/>
    </source>
</evidence>
<keyword evidence="7 11" id="KW-0067">ATP-binding</keyword>
<dbReference type="CDD" id="cd00671">
    <property type="entry name" value="ArgRS_core"/>
    <property type="match status" value="1"/>
</dbReference>
<comment type="caution">
    <text evidence="15">The sequence shown here is derived from an EMBL/GenBank/DDBJ whole genome shotgun (WGS) entry which is preliminary data.</text>
</comment>
<evidence type="ECO:0000256" key="7">
    <source>
        <dbReference type="ARBA" id="ARBA00022840"/>
    </source>
</evidence>
<dbReference type="SUPFAM" id="SSF52374">
    <property type="entry name" value="Nucleotidylyl transferase"/>
    <property type="match status" value="1"/>
</dbReference>
<dbReference type="SUPFAM" id="SSF55190">
    <property type="entry name" value="Arginyl-tRNA synthetase (ArgRS), N-terminal 'additional' domain"/>
    <property type="match status" value="1"/>
</dbReference>
<sequence>MTISALLESKLRSATASFGPVEARVQAANDARFGDYQTNIAMVLAKQQKANPRQVAQQIIDQLDVADMCAPLEIAGAGFINFRLKPEWLAKHFTGFLSDARLGVPQPEHARTLVIDFSSPNVAKPMHVGHIRSTFLGDALSRIAEFVGHKVIRDNHIGDWGTQFGMILLGWKTELNKEALAADALLEMERIYKLISARCKADPATLQAAQQELVKLQSGDEENLQLWHEMIRLSQAQFDAVYARLGVRFDVTLGESFYNPQLKDVVVQLRDRGIARESEGAWCVFSDQVGKPENDPFLIKDKDGWRDNPAMVQKSDGASNYTTTDLATLEYRLKTWSPTEIVYVTDGRQQLHFRQLFAIFGRWHSELAATVRLAHVWFGAVLGDDGKPFKTRSGDTVKLVDLLDEAEERAYALVTEKNPEASEADRREIARVVGLGAVKYADLLPNRQSDYVFSWEKMLSFQGNTAPYLQNAYVRIRAIFRKAGEAFEVGNTAVELVEPAELSLAKKLLQFGEVLPFVLEDYRPNLLANYLFELATIYHGFYEFCPVLKSEGATRTSRLALCDATARVLKQGLGLLGIEAPERM</sequence>
<evidence type="ECO:0000256" key="6">
    <source>
        <dbReference type="ARBA" id="ARBA00022741"/>
    </source>
</evidence>
<dbReference type="GO" id="GO:0006420">
    <property type="term" value="P:arginyl-tRNA aminoacylation"/>
    <property type="evidence" value="ECO:0007669"/>
    <property type="project" value="UniProtKB-UniRule"/>
</dbReference>